<dbReference type="InterPro" id="IPR008942">
    <property type="entry name" value="ENTH_VHS"/>
</dbReference>
<dbReference type="InterPro" id="IPR016024">
    <property type="entry name" value="ARM-type_fold"/>
</dbReference>
<dbReference type="EMBL" id="OA883881">
    <property type="protein sequence ID" value="CAD7279894.1"/>
    <property type="molecule type" value="Genomic_DNA"/>
</dbReference>
<keyword evidence="4" id="KW-1185">Reference proteome</keyword>
<name>A0A7R9BTR5_9CRUS</name>
<accession>A0A7R9BTR5</accession>
<protein>
    <recommendedName>
        <fullName evidence="2">ENTH domain-containing protein</fullName>
    </recommendedName>
</protein>
<evidence type="ECO:0000256" key="1">
    <source>
        <dbReference type="SAM" id="MobiDB-lite"/>
    </source>
</evidence>
<proteinExistence type="predicted"/>
<evidence type="ECO:0000313" key="4">
    <source>
        <dbReference type="Proteomes" id="UP000678499"/>
    </source>
</evidence>
<dbReference type="OrthoDB" id="4033880at2759"/>
<feature type="compositionally biased region" description="Basic and acidic residues" evidence="1">
    <location>
        <begin position="176"/>
        <end position="189"/>
    </location>
</feature>
<dbReference type="Gene3D" id="1.25.40.90">
    <property type="match status" value="1"/>
</dbReference>
<evidence type="ECO:0000259" key="2">
    <source>
        <dbReference type="PROSITE" id="PS50942"/>
    </source>
</evidence>
<dbReference type="GO" id="GO:0006897">
    <property type="term" value="P:endocytosis"/>
    <property type="evidence" value="ECO:0007669"/>
    <property type="project" value="TreeGrafter"/>
</dbReference>
<dbReference type="InterPro" id="IPR013809">
    <property type="entry name" value="ENTH"/>
</dbReference>
<sequence length="1303" mass="143673">MWKVRELADKVTNVVMNYTEIEAKVREATNDDSWGPTGSMLQELSTATFTYEQFPEVMGMLWKRMLQDNRKNWRRTYKALVVLAYLLRNGSERVVTSAREHIYDLRTLENYSFVDEQGKDQGINIRHKVKEMIDFIQDDDKLREERKKAKKNKDKYIGMSNDMMGFNRMNWGNEPSRNKDDFDTWDPKRVTSTTGKSNYRDHSPDLSDDGGDKVGSTVRASEFKDSDESPTSSSPTRNGRIKKQSSGESPVRFTPPHHLSSCEFRLPEHRPGSVSPKKPVADLYASDTAGGGDFGDFESAFPSTNELSGAEKDEDFADFASAFSGLRTGEVLNIPSGPLSLPSSYGIPSTGGVGNDLLNLNDGGLGGGPYKGPPAVSNIAAGGLNLFGLSQPTSLPPQIPQMDLLTEFGPSSTTTTLTPDKKAFKLGSARNWFVLDDICDEISAVLRTQPGAIRCSDPDEEWRRNRVEDLLRSFCSFLPGPFTEQKFCDVDSRLSDPDVAVVHAYERVVKILLSNGHAPIWFLVSSGFYRETMEGVVDALVCGQVEPHIGLRVVDELLNHAVSEWILPSCKPDGDAGAIEDLATTIASLPDVVGNVCCDKFPRNYNEDNFANRVGKVLLDGVSVICEACRRCVDCSVRPITILLTKLFRRRGVNCISRKFLPDVLKVVQEDYVARRVMHVVFERLDDRRTFDAIVESVVRVAESQEAVVCLLGRSERVSELLSCKLAFHSYSSDVLVARKIVGYLSKCESRDFVSAFAEKLAVVWGNKSSLNNVCFEQHVFISRLLILATKAGVAEAGNRSILALVTDGVTRHLESTDVLIRQMGMSVAQILCPLVNPDGPKLEFEVPSWSGCRDLHDELVSLCKDHSVVAKGRKEEEEDDDKNKKRKNESVETVGLDSDDDTEEENDDHDDINGRPMLMTSNEILTALGSEDPDVVSNALASVPRTVPKQMASFSEPMKMAALLPLMESVLFSRGHEGFRFDALVTLAKCGPVFAPKFLADKLFSRELGTRERLDVLCILMRAVKDLDQARTVRNVSSASEMDAVVDARVQARTRRFFSTPQVLSSRESTNVVGGFFYPLVEPFFGCSSLPPALQDAFVLGTYIRCLGTILSCAGQSPRFMDMSSAGLQVVHLVKQHPEGAVREACLWLVGIVAAGVAKPFLPDMLDRLAEFVRWISDVQFRDPHGGCRVMAARVGPVLAACFHVASSVHPSLNPSVAPDANSFPSIDMHYWRLLSDRLTEFQAKPGNTWSNVGSVNIDLNLRTGTGASGRNNAPSMNQLMGQAAKMSPKIGEGKAGPVSSL</sequence>
<dbReference type="GO" id="GO:0030125">
    <property type="term" value="C:clathrin vesicle coat"/>
    <property type="evidence" value="ECO:0007669"/>
    <property type="project" value="TreeGrafter"/>
</dbReference>
<feature type="region of interest" description="Disordered" evidence="1">
    <location>
        <begin position="872"/>
        <end position="917"/>
    </location>
</feature>
<dbReference type="SUPFAM" id="SSF48464">
    <property type="entry name" value="ENTH/VHS domain"/>
    <property type="match status" value="1"/>
</dbReference>
<dbReference type="Proteomes" id="UP000678499">
    <property type="component" value="Unassembled WGS sequence"/>
</dbReference>
<dbReference type="SMART" id="SM00273">
    <property type="entry name" value="ENTH"/>
    <property type="match status" value="1"/>
</dbReference>
<feature type="region of interest" description="Disordered" evidence="1">
    <location>
        <begin position="164"/>
        <end position="287"/>
    </location>
</feature>
<dbReference type="GO" id="GO:0005543">
    <property type="term" value="F:phospholipid binding"/>
    <property type="evidence" value="ECO:0007669"/>
    <property type="project" value="TreeGrafter"/>
</dbReference>
<dbReference type="Gene3D" id="1.25.40.720">
    <property type="entry name" value="Telomere length regulation protein 2, C-terminal domain"/>
    <property type="match status" value="1"/>
</dbReference>
<dbReference type="Pfam" id="PF01417">
    <property type="entry name" value="ENTH"/>
    <property type="match status" value="1"/>
</dbReference>
<reference evidence="3" key="1">
    <citation type="submission" date="2020-11" db="EMBL/GenBank/DDBJ databases">
        <authorList>
            <person name="Tran Van P."/>
        </authorList>
    </citation>
    <scope>NUCLEOTIDE SEQUENCE</scope>
</reference>
<organism evidence="3">
    <name type="scientific">Notodromas monacha</name>
    <dbReference type="NCBI Taxonomy" id="399045"/>
    <lineage>
        <taxon>Eukaryota</taxon>
        <taxon>Metazoa</taxon>
        <taxon>Ecdysozoa</taxon>
        <taxon>Arthropoda</taxon>
        <taxon>Crustacea</taxon>
        <taxon>Oligostraca</taxon>
        <taxon>Ostracoda</taxon>
        <taxon>Podocopa</taxon>
        <taxon>Podocopida</taxon>
        <taxon>Cypridocopina</taxon>
        <taxon>Cypridoidea</taxon>
        <taxon>Cyprididae</taxon>
        <taxon>Notodromas</taxon>
    </lineage>
</organism>
<dbReference type="FunFam" id="1.25.40.90:FF:000006">
    <property type="entry name" value="Clathrin interactor 1"/>
    <property type="match status" value="1"/>
</dbReference>
<dbReference type="GO" id="GO:0005886">
    <property type="term" value="C:plasma membrane"/>
    <property type="evidence" value="ECO:0007669"/>
    <property type="project" value="TreeGrafter"/>
</dbReference>
<dbReference type="PROSITE" id="PS50942">
    <property type="entry name" value="ENTH"/>
    <property type="match status" value="1"/>
</dbReference>
<feature type="domain" description="ENTH" evidence="2">
    <location>
        <begin position="13"/>
        <end position="146"/>
    </location>
</feature>
<dbReference type="EMBL" id="CAJPEX010001844">
    <property type="protein sequence ID" value="CAG0920046.1"/>
    <property type="molecule type" value="Genomic_DNA"/>
</dbReference>
<evidence type="ECO:0000313" key="3">
    <source>
        <dbReference type="EMBL" id="CAD7279894.1"/>
    </source>
</evidence>
<dbReference type="CDD" id="cd16989">
    <property type="entry name" value="ENTH_EpsinR"/>
    <property type="match status" value="1"/>
</dbReference>
<dbReference type="SUPFAM" id="SSF48371">
    <property type="entry name" value="ARM repeat"/>
    <property type="match status" value="1"/>
</dbReference>
<dbReference type="GO" id="GO:0030276">
    <property type="term" value="F:clathrin binding"/>
    <property type="evidence" value="ECO:0007669"/>
    <property type="project" value="TreeGrafter"/>
</dbReference>
<dbReference type="PANTHER" id="PTHR12276:SF45">
    <property type="entry name" value="CLATHRIN INTERACTOR 1"/>
    <property type="match status" value="1"/>
</dbReference>
<dbReference type="InterPro" id="IPR038528">
    <property type="entry name" value="TEL2_C_sf"/>
</dbReference>
<feature type="compositionally biased region" description="Acidic residues" evidence="1">
    <location>
        <begin position="898"/>
        <end position="911"/>
    </location>
</feature>
<gene>
    <name evidence="3" type="ORF">NMOB1V02_LOCUS7558</name>
</gene>
<dbReference type="GO" id="GO:0005768">
    <property type="term" value="C:endosome"/>
    <property type="evidence" value="ECO:0007669"/>
    <property type="project" value="TreeGrafter"/>
</dbReference>
<dbReference type="PANTHER" id="PTHR12276">
    <property type="entry name" value="EPSIN/ENT-RELATED"/>
    <property type="match status" value="1"/>
</dbReference>